<evidence type="ECO:0000313" key="3">
    <source>
        <dbReference type="Proteomes" id="UP000593560"/>
    </source>
</evidence>
<organism evidence="2 3">
    <name type="scientific">Gossypium harknessii</name>
    <dbReference type="NCBI Taxonomy" id="34285"/>
    <lineage>
        <taxon>Eukaryota</taxon>
        <taxon>Viridiplantae</taxon>
        <taxon>Streptophyta</taxon>
        <taxon>Embryophyta</taxon>
        <taxon>Tracheophyta</taxon>
        <taxon>Spermatophyta</taxon>
        <taxon>Magnoliopsida</taxon>
        <taxon>eudicotyledons</taxon>
        <taxon>Gunneridae</taxon>
        <taxon>Pentapetalae</taxon>
        <taxon>rosids</taxon>
        <taxon>malvids</taxon>
        <taxon>Malvales</taxon>
        <taxon>Malvaceae</taxon>
        <taxon>Malvoideae</taxon>
        <taxon>Gossypium</taxon>
    </lineage>
</organism>
<dbReference type="PANTHER" id="PTHR47723">
    <property type="entry name" value="OS05G0353850 PROTEIN"/>
    <property type="match status" value="1"/>
</dbReference>
<protein>
    <recommendedName>
        <fullName evidence="1">RNase H type-1 domain-containing protein</fullName>
    </recommendedName>
</protein>
<dbReference type="GO" id="GO:0004523">
    <property type="term" value="F:RNA-DNA hybrid ribonuclease activity"/>
    <property type="evidence" value="ECO:0007669"/>
    <property type="project" value="InterPro"/>
</dbReference>
<proteinExistence type="predicted"/>
<dbReference type="OrthoDB" id="950188at2759"/>
<accession>A0A7J9H3B0</accession>
<feature type="non-terminal residue" evidence="2">
    <location>
        <position position="91"/>
    </location>
</feature>
<dbReference type="AlphaFoldDB" id="A0A7J9H3B0"/>
<dbReference type="InterPro" id="IPR036397">
    <property type="entry name" value="RNaseH_sf"/>
</dbReference>
<gene>
    <name evidence="2" type="ORF">Gohar_013684</name>
</gene>
<dbReference type="InterPro" id="IPR044730">
    <property type="entry name" value="RNase_H-like_dom_plant"/>
</dbReference>
<dbReference type="InterPro" id="IPR002156">
    <property type="entry name" value="RNaseH_domain"/>
</dbReference>
<dbReference type="CDD" id="cd06222">
    <property type="entry name" value="RNase_H_like"/>
    <property type="match status" value="1"/>
</dbReference>
<dbReference type="GO" id="GO:0003676">
    <property type="term" value="F:nucleic acid binding"/>
    <property type="evidence" value="ECO:0007669"/>
    <property type="project" value="InterPro"/>
</dbReference>
<dbReference type="Pfam" id="PF13456">
    <property type="entry name" value="RVT_3"/>
    <property type="match status" value="1"/>
</dbReference>
<dbReference type="InterPro" id="IPR053151">
    <property type="entry name" value="RNase_H-like"/>
</dbReference>
<dbReference type="EMBL" id="JABFAD010000007">
    <property type="protein sequence ID" value="MBA0803475.1"/>
    <property type="molecule type" value="Genomic_DNA"/>
</dbReference>
<dbReference type="Gene3D" id="3.30.420.10">
    <property type="entry name" value="Ribonuclease H-like superfamily/Ribonuclease H"/>
    <property type="match status" value="1"/>
</dbReference>
<name>A0A7J9H3B0_9ROSI</name>
<keyword evidence="3" id="KW-1185">Reference proteome</keyword>
<comment type="caution">
    <text evidence="2">The sequence shown here is derived from an EMBL/GenBank/DDBJ whole genome shotgun (WGS) entry which is preliminary data.</text>
</comment>
<sequence>MHYNVIKKLAKPTIGWTKINVDGSLSRCGSRAAIGGVARGPSSDWLFGFKVSVSFIDIFQIEAKVVFEGLRLAWNKGFRHVELESDNAFLI</sequence>
<dbReference type="InterPro" id="IPR012337">
    <property type="entry name" value="RNaseH-like_sf"/>
</dbReference>
<dbReference type="Proteomes" id="UP000593560">
    <property type="component" value="Unassembled WGS sequence"/>
</dbReference>
<evidence type="ECO:0000259" key="1">
    <source>
        <dbReference type="Pfam" id="PF13456"/>
    </source>
</evidence>
<dbReference type="SUPFAM" id="SSF53098">
    <property type="entry name" value="Ribonuclease H-like"/>
    <property type="match status" value="1"/>
</dbReference>
<reference evidence="2 3" key="1">
    <citation type="journal article" date="2019" name="Genome Biol. Evol.">
        <title>Insights into the evolution of the New World diploid cottons (Gossypium, subgenus Houzingenia) based on genome sequencing.</title>
        <authorList>
            <person name="Grover C.E."/>
            <person name="Arick M.A. 2nd"/>
            <person name="Thrash A."/>
            <person name="Conover J.L."/>
            <person name="Sanders W.S."/>
            <person name="Peterson D.G."/>
            <person name="Frelichowski J.E."/>
            <person name="Scheffler J.A."/>
            <person name="Scheffler B.E."/>
            <person name="Wendel J.F."/>
        </authorList>
    </citation>
    <scope>NUCLEOTIDE SEQUENCE [LARGE SCALE GENOMIC DNA]</scope>
    <source>
        <strain evidence="2">0</strain>
        <tissue evidence="2">Leaf</tissue>
    </source>
</reference>
<evidence type="ECO:0000313" key="2">
    <source>
        <dbReference type="EMBL" id="MBA0803475.1"/>
    </source>
</evidence>
<dbReference type="PANTHER" id="PTHR47723:SF24">
    <property type="entry name" value="RNASE H TYPE-1 DOMAIN-CONTAINING PROTEIN"/>
    <property type="match status" value="1"/>
</dbReference>
<feature type="domain" description="RNase H type-1" evidence="1">
    <location>
        <begin position="20"/>
        <end position="89"/>
    </location>
</feature>